<dbReference type="Pfam" id="PF25137">
    <property type="entry name" value="ADH_Fe_C"/>
    <property type="match status" value="1"/>
</dbReference>
<evidence type="ECO:0000313" key="5">
    <source>
        <dbReference type="EMBL" id="PSN73824.1"/>
    </source>
</evidence>
<feature type="domain" description="Alcohol dehydrogenase iron-type/glycerol dehydrogenase GldA" evidence="3">
    <location>
        <begin position="10"/>
        <end position="152"/>
    </location>
</feature>
<dbReference type="AlphaFoldDB" id="A0A2T2P836"/>
<dbReference type="Proteomes" id="UP000240883">
    <property type="component" value="Unassembled WGS sequence"/>
</dbReference>
<dbReference type="PANTHER" id="PTHR11496">
    <property type="entry name" value="ALCOHOL DEHYDROGENASE"/>
    <property type="match status" value="1"/>
</dbReference>
<sequence length="357" mass="37760">MESFVYTASPSRVVFGPGSSSQLPDELSRQKLNAALILSTPYQLEQANAIKQSLGSNAAGIFSNATMHTPVEVTLQAVQLAKDLKADSVVSIGGGSTTGLGKAISIRTGLPHISIPTTYAGSEMTPILGETADGVKTTRRDPKILPGTVISDVNLTMSLPTDLSATSGINAIAHAVEALYAPDTNPIMRLFAKEGIRTLSEALVVIVKSSQDEHARSKALYGAWLCGVCLGSTSMSLHHKLCHTLGGSLNLPHAETHTILLPHTFAYNSSAATQAAKDVADALPDSDGDAIKGLNILLGKLGVKRALRDFGMKEDDIDRVASLATKNPYSNPRTVEESPIRELLRRAWIGDDAKADL</sequence>
<dbReference type="InterPro" id="IPR034786">
    <property type="entry name" value="MAR"/>
</dbReference>
<keyword evidence="1" id="KW-0560">Oxidoreductase</keyword>
<dbReference type="InterPro" id="IPR001670">
    <property type="entry name" value="ADH_Fe/GldA"/>
</dbReference>
<dbReference type="GO" id="GO:0004022">
    <property type="term" value="F:alcohol dehydrogenase (NAD+) activity"/>
    <property type="evidence" value="ECO:0007669"/>
    <property type="project" value="TreeGrafter"/>
</dbReference>
<dbReference type="GO" id="GO:0018506">
    <property type="term" value="F:maleylacetate reductase activity"/>
    <property type="evidence" value="ECO:0007669"/>
    <property type="project" value="InterPro"/>
</dbReference>
<evidence type="ECO:0000256" key="1">
    <source>
        <dbReference type="ARBA" id="ARBA00023002"/>
    </source>
</evidence>
<dbReference type="InterPro" id="IPR056798">
    <property type="entry name" value="ADH_Fe_C"/>
</dbReference>
<dbReference type="InterPro" id="IPR039697">
    <property type="entry name" value="Alcohol_dehydrogenase_Fe"/>
</dbReference>
<dbReference type="CDD" id="cd08177">
    <property type="entry name" value="MAR"/>
    <property type="match status" value="1"/>
</dbReference>
<keyword evidence="2" id="KW-0520">NAD</keyword>
<evidence type="ECO:0000259" key="4">
    <source>
        <dbReference type="Pfam" id="PF25137"/>
    </source>
</evidence>
<reference evidence="5 6" key="1">
    <citation type="journal article" date="2018" name="Front. Microbiol.">
        <title>Genome-Wide Analysis of Corynespora cassiicola Leaf Fall Disease Putative Effectors.</title>
        <authorList>
            <person name="Lopez D."/>
            <person name="Ribeiro S."/>
            <person name="Label P."/>
            <person name="Fumanal B."/>
            <person name="Venisse J.S."/>
            <person name="Kohler A."/>
            <person name="de Oliveira R.R."/>
            <person name="Labutti K."/>
            <person name="Lipzen A."/>
            <person name="Lail K."/>
            <person name="Bauer D."/>
            <person name="Ohm R.A."/>
            <person name="Barry K.W."/>
            <person name="Spatafora J."/>
            <person name="Grigoriev I.V."/>
            <person name="Martin F.M."/>
            <person name="Pujade-Renaud V."/>
        </authorList>
    </citation>
    <scope>NUCLEOTIDE SEQUENCE [LARGE SCALE GENOMIC DNA]</scope>
    <source>
        <strain evidence="5 6">Philippines</strain>
    </source>
</reference>
<name>A0A2T2P836_CORCC</name>
<dbReference type="GO" id="GO:0005739">
    <property type="term" value="C:mitochondrion"/>
    <property type="evidence" value="ECO:0007669"/>
    <property type="project" value="TreeGrafter"/>
</dbReference>
<protein>
    <submittedName>
        <fullName evidence="5">Putative maleylacetate reductase</fullName>
    </submittedName>
</protein>
<accession>A0A2T2P836</accession>
<evidence type="ECO:0000256" key="2">
    <source>
        <dbReference type="ARBA" id="ARBA00023027"/>
    </source>
</evidence>
<evidence type="ECO:0000313" key="6">
    <source>
        <dbReference type="Proteomes" id="UP000240883"/>
    </source>
</evidence>
<dbReference type="STRING" id="1448308.A0A2T2P836"/>
<dbReference type="OrthoDB" id="3360544at2759"/>
<dbReference type="GO" id="GO:0046872">
    <property type="term" value="F:metal ion binding"/>
    <property type="evidence" value="ECO:0007669"/>
    <property type="project" value="InterPro"/>
</dbReference>
<dbReference type="Gene3D" id="1.20.1090.10">
    <property type="entry name" value="Dehydroquinate synthase-like - alpha domain"/>
    <property type="match status" value="1"/>
</dbReference>
<feature type="domain" description="Fe-containing alcohol dehydrogenase-like C-terminal" evidence="4">
    <location>
        <begin position="165"/>
        <end position="348"/>
    </location>
</feature>
<dbReference type="Gene3D" id="3.40.50.1970">
    <property type="match status" value="1"/>
</dbReference>
<dbReference type="EMBL" id="KZ678128">
    <property type="protein sequence ID" value="PSN73824.1"/>
    <property type="molecule type" value="Genomic_DNA"/>
</dbReference>
<dbReference type="SUPFAM" id="SSF56796">
    <property type="entry name" value="Dehydroquinate synthase-like"/>
    <property type="match status" value="1"/>
</dbReference>
<dbReference type="Pfam" id="PF00465">
    <property type="entry name" value="Fe-ADH"/>
    <property type="match status" value="1"/>
</dbReference>
<proteinExistence type="predicted"/>
<keyword evidence="6" id="KW-1185">Reference proteome</keyword>
<organism evidence="5 6">
    <name type="scientific">Corynespora cassiicola Philippines</name>
    <dbReference type="NCBI Taxonomy" id="1448308"/>
    <lineage>
        <taxon>Eukaryota</taxon>
        <taxon>Fungi</taxon>
        <taxon>Dikarya</taxon>
        <taxon>Ascomycota</taxon>
        <taxon>Pezizomycotina</taxon>
        <taxon>Dothideomycetes</taxon>
        <taxon>Pleosporomycetidae</taxon>
        <taxon>Pleosporales</taxon>
        <taxon>Corynesporascaceae</taxon>
        <taxon>Corynespora</taxon>
    </lineage>
</organism>
<dbReference type="PANTHER" id="PTHR11496:SF105">
    <property type="entry name" value="REDUCTASE, PUTATIVE (AFU_ORTHOLOGUE AFUA_6G07090)-RELATED"/>
    <property type="match status" value="1"/>
</dbReference>
<evidence type="ECO:0000259" key="3">
    <source>
        <dbReference type="Pfam" id="PF00465"/>
    </source>
</evidence>
<gene>
    <name evidence="5" type="ORF">BS50DRAFT_566754</name>
</gene>